<sequence length="440" mass="44025">MEPTSSPENVPQSRGVARFWPAHGMPAPGQRTPGADEPEASGPDLTPDRTLPGHQTPGLDLSPGPVLPAQLPGPGLADDTEMATLGGRRGPEALLGSVPGTRPWSVNHGGFPAMDADRTYRNGDSGAANGHASASTTPPTSGSASVSPFPLGRAEAPRPPAGPGDTPPPAWAAPTSSAAGIAVPPLPPAATTPPATPSAPALQTPGLPAAAPPPGLTPAAPTAGLTPAAPAAGLTAAAPPPPGLDVSALPTSPPPLAPVSGAASVPPLVPAPAAPVSGAPVSGGPVADLSRASRRGRADDEAAAPRRRSARLDEADDAGGPGRGDGAGPAGEAGGPAADGRPALRPGDVRETEIAFWDEAGAAHFRAEWHEVKAGFVDDPVTALTRAHDLLTEAVHELTESLLAERDELDPLRHTAAPDTESMRMAMRGYRDFLERILSL</sequence>
<keyword evidence="3" id="KW-1185">Reference proteome</keyword>
<name>A0A4Q7ZPK5_9ACTN</name>
<gene>
    <name evidence="2" type="ORF">EV385_4891</name>
</gene>
<protein>
    <submittedName>
        <fullName evidence="2">Uncharacterized protein</fullName>
    </submittedName>
</protein>
<feature type="compositionally biased region" description="Low complexity" evidence="1">
    <location>
        <begin position="274"/>
        <end position="290"/>
    </location>
</feature>
<feature type="compositionally biased region" description="Pro residues" evidence="1">
    <location>
        <begin position="184"/>
        <end position="197"/>
    </location>
</feature>
<feature type="region of interest" description="Disordered" evidence="1">
    <location>
        <begin position="1"/>
        <end position="345"/>
    </location>
</feature>
<proteinExistence type="predicted"/>
<feature type="compositionally biased region" description="Low complexity" evidence="1">
    <location>
        <begin position="198"/>
        <end position="209"/>
    </location>
</feature>
<organism evidence="2 3">
    <name type="scientific">Krasilnikovia cinnamomea</name>
    <dbReference type="NCBI Taxonomy" id="349313"/>
    <lineage>
        <taxon>Bacteria</taxon>
        <taxon>Bacillati</taxon>
        <taxon>Actinomycetota</taxon>
        <taxon>Actinomycetes</taxon>
        <taxon>Micromonosporales</taxon>
        <taxon>Micromonosporaceae</taxon>
        <taxon>Krasilnikovia</taxon>
    </lineage>
</organism>
<feature type="compositionally biased region" description="Polar residues" evidence="1">
    <location>
        <begin position="1"/>
        <end position="12"/>
    </location>
</feature>
<feature type="compositionally biased region" description="Pro residues" evidence="1">
    <location>
        <begin position="157"/>
        <end position="171"/>
    </location>
</feature>
<comment type="caution">
    <text evidence="2">The sequence shown here is derived from an EMBL/GenBank/DDBJ whole genome shotgun (WGS) entry which is preliminary data.</text>
</comment>
<reference evidence="2 3" key="1">
    <citation type="submission" date="2019-02" db="EMBL/GenBank/DDBJ databases">
        <title>Sequencing the genomes of 1000 actinobacteria strains.</title>
        <authorList>
            <person name="Klenk H.-P."/>
        </authorList>
    </citation>
    <scope>NUCLEOTIDE SEQUENCE [LARGE SCALE GENOMIC DNA]</scope>
    <source>
        <strain evidence="2 3">DSM 45162</strain>
    </source>
</reference>
<evidence type="ECO:0000313" key="3">
    <source>
        <dbReference type="Proteomes" id="UP000292564"/>
    </source>
</evidence>
<dbReference type="AlphaFoldDB" id="A0A4Q7ZPK5"/>
<feature type="compositionally biased region" description="Low complexity" evidence="1">
    <location>
        <begin position="335"/>
        <end position="345"/>
    </location>
</feature>
<feature type="compositionally biased region" description="Low complexity" evidence="1">
    <location>
        <begin position="217"/>
        <end position="237"/>
    </location>
</feature>
<evidence type="ECO:0000313" key="2">
    <source>
        <dbReference type="EMBL" id="RZU53007.1"/>
    </source>
</evidence>
<accession>A0A4Q7ZPK5</accession>
<feature type="compositionally biased region" description="Low complexity" evidence="1">
    <location>
        <begin position="132"/>
        <end position="154"/>
    </location>
</feature>
<feature type="compositionally biased region" description="Low complexity" evidence="1">
    <location>
        <begin position="172"/>
        <end position="182"/>
    </location>
</feature>
<feature type="compositionally biased region" description="Gly residues" evidence="1">
    <location>
        <begin position="319"/>
        <end position="334"/>
    </location>
</feature>
<dbReference type="EMBL" id="SHKY01000001">
    <property type="protein sequence ID" value="RZU53007.1"/>
    <property type="molecule type" value="Genomic_DNA"/>
</dbReference>
<dbReference type="Proteomes" id="UP000292564">
    <property type="component" value="Unassembled WGS sequence"/>
</dbReference>
<dbReference type="RefSeq" id="WP_130511548.1">
    <property type="nucleotide sequence ID" value="NZ_SHKY01000001.1"/>
</dbReference>
<dbReference type="OrthoDB" id="123178at2"/>
<evidence type="ECO:0000256" key="1">
    <source>
        <dbReference type="SAM" id="MobiDB-lite"/>
    </source>
</evidence>